<dbReference type="EMBL" id="CM047741">
    <property type="protein sequence ID" value="KAJ0038311.1"/>
    <property type="molecule type" value="Genomic_DNA"/>
</dbReference>
<gene>
    <name evidence="1" type="ORF">Pint_22764</name>
</gene>
<organism evidence="1 2">
    <name type="scientific">Pistacia integerrima</name>
    <dbReference type="NCBI Taxonomy" id="434235"/>
    <lineage>
        <taxon>Eukaryota</taxon>
        <taxon>Viridiplantae</taxon>
        <taxon>Streptophyta</taxon>
        <taxon>Embryophyta</taxon>
        <taxon>Tracheophyta</taxon>
        <taxon>Spermatophyta</taxon>
        <taxon>Magnoliopsida</taxon>
        <taxon>eudicotyledons</taxon>
        <taxon>Gunneridae</taxon>
        <taxon>Pentapetalae</taxon>
        <taxon>rosids</taxon>
        <taxon>malvids</taxon>
        <taxon>Sapindales</taxon>
        <taxon>Anacardiaceae</taxon>
        <taxon>Pistacia</taxon>
    </lineage>
</organism>
<reference evidence="2" key="1">
    <citation type="journal article" date="2023" name="G3 (Bethesda)">
        <title>Genome assembly and association tests identify interacting loci associated with vigor, precocity, and sex in interspecific pistachio rootstocks.</title>
        <authorList>
            <person name="Palmer W."/>
            <person name="Jacygrad E."/>
            <person name="Sagayaradj S."/>
            <person name="Cavanaugh K."/>
            <person name="Han R."/>
            <person name="Bertier L."/>
            <person name="Beede B."/>
            <person name="Kafkas S."/>
            <person name="Golino D."/>
            <person name="Preece J."/>
            <person name="Michelmore R."/>
        </authorList>
    </citation>
    <scope>NUCLEOTIDE SEQUENCE [LARGE SCALE GENOMIC DNA]</scope>
</reference>
<evidence type="ECO:0000313" key="2">
    <source>
        <dbReference type="Proteomes" id="UP001163603"/>
    </source>
</evidence>
<sequence>MAELQKPFDITDYEALLRDASISVLQDVSDGRTKLAIKRMGEIDIKSFQHACSLKFADGDWQAKSAQLCSSWEERMGDPHRSPFKRVIIQGNLQVCI</sequence>
<name>A0ACC0YLL4_9ROSI</name>
<comment type="caution">
    <text evidence="1">The sequence shown here is derived from an EMBL/GenBank/DDBJ whole genome shotgun (WGS) entry which is preliminary data.</text>
</comment>
<proteinExistence type="predicted"/>
<accession>A0ACC0YLL4</accession>
<protein>
    <submittedName>
        <fullName evidence="1">Uncharacterized protein</fullName>
    </submittedName>
</protein>
<evidence type="ECO:0000313" key="1">
    <source>
        <dbReference type="EMBL" id="KAJ0038311.1"/>
    </source>
</evidence>
<dbReference type="Proteomes" id="UP001163603">
    <property type="component" value="Chromosome 6"/>
</dbReference>
<keyword evidence="2" id="KW-1185">Reference proteome</keyword>